<gene>
    <name evidence="5" type="ORF">LSAA_4112</name>
</gene>
<dbReference type="FunFam" id="1.10.238.10:FF:000001">
    <property type="entry name" value="Calmodulin 1"/>
    <property type="match status" value="1"/>
</dbReference>
<evidence type="ECO:0000256" key="3">
    <source>
        <dbReference type="ARBA" id="ARBA00037722"/>
    </source>
</evidence>
<dbReference type="PROSITE" id="PS50222">
    <property type="entry name" value="EF_HAND_2"/>
    <property type="match status" value="8"/>
</dbReference>
<dbReference type="FunFam" id="1.10.238.10:FF:000527">
    <property type="entry name" value="Calmodulin-3"/>
    <property type="match status" value="1"/>
</dbReference>
<feature type="domain" description="EF-hand" evidence="4">
    <location>
        <begin position="118"/>
        <end position="157"/>
    </location>
</feature>
<sequence>MANECLTEDQIGEFQDAFCAFDTDHDGVITSKELGAVLRHIGQNPTEAELQDMVNEVDKDGTGSIDFPEFLAMMALKINDQNAEDEIREAFKVFDGDGNGFIDRRELSIMLRFLGEPMTEKEIQEIIQEADVDHDGDGNGFINRQELAVVMMNLGETLTSEEITSMIEEADIDGDGQINYEESFCTFDYKNGDGTIDSHELVAVMRMMGYNPTDEEIQEMIDDADKDMSGSINFQEFIGLMRKKKSFEMTVEDIRQIFRVFDKDGNGFISTAEIKHVTSRLYMQFSNDELNEMVYEADLDGNGQIGFDEFYSIMITP</sequence>
<evidence type="ECO:0000313" key="5">
    <source>
        <dbReference type="EMBL" id="CAF2827509.1"/>
    </source>
</evidence>
<keyword evidence="1" id="KW-0677">Repeat</keyword>
<dbReference type="Pfam" id="PF13499">
    <property type="entry name" value="EF-hand_7"/>
    <property type="match status" value="4"/>
</dbReference>
<dbReference type="PROSITE" id="PS00018">
    <property type="entry name" value="EF_HAND_1"/>
    <property type="match status" value="7"/>
</dbReference>
<feature type="domain" description="EF-hand" evidence="4">
    <location>
        <begin position="190"/>
        <end position="211"/>
    </location>
</feature>
<dbReference type="EMBL" id="HG994592">
    <property type="protein sequence ID" value="CAF2827509.1"/>
    <property type="molecule type" value="Genomic_DNA"/>
</dbReference>
<evidence type="ECO:0000256" key="1">
    <source>
        <dbReference type="ARBA" id="ARBA00022737"/>
    </source>
</evidence>
<keyword evidence="6" id="KW-1185">Reference proteome</keyword>
<dbReference type="PANTHER" id="PTHR23048">
    <property type="entry name" value="MYOSIN LIGHT CHAIN 1, 3"/>
    <property type="match status" value="1"/>
</dbReference>
<evidence type="ECO:0000259" key="4">
    <source>
        <dbReference type="PROSITE" id="PS50222"/>
    </source>
</evidence>
<dbReference type="GO" id="GO:0072686">
    <property type="term" value="C:mitotic spindle"/>
    <property type="evidence" value="ECO:0007669"/>
    <property type="project" value="UniProtKB-ARBA"/>
</dbReference>
<dbReference type="GO" id="GO:0016460">
    <property type="term" value="C:myosin II complex"/>
    <property type="evidence" value="ECO:0007669"/>
    <property type="project" value="TreeGrafter"/>
</dbReference>
<dbReference type="GO" id="GO:0005509">
    <property type="term" value="F:calcium ion binding"/>
    <property type="evidence" value="ECO:0007669"/>
    <property type="project" value="InterPro"/>
</dbReference>
<dbReference type="CDD" id="cd00051">
    <property type="entry name" value="EFh"/>
    <property type="match status" value="3"/>
</dbReference>
<dbReference type="InterPro" id="IPR011992">
    <property type="entry name" value="EF-hand-dom_pair"/>
</dbReference>
<dbReference type="SUPFAM" id="SSF47473">
    <property type="entry name" value="EF-hand"/>
    <property type="match status" value="3"/>
</dbReference>
<dbReference type="Proteomes" id="UP000675881">
    <property type="component" value="Chromosome 13"/>
</dbReference>
<proteinExistence type="predicted"/>
<feature type="domain" description="EF-hand" evidence="4">
    <location>
        <begin position="9"/>
        <end position="44"/>
    </location>
</feature>
<protein>
    <submittedName>
        <fullName evidence="5">CALM</fullName>
    </submittedName>
</protein>
<dbReference type="SMART" id="SM00054">
    <property type="entry name" value="EFh"/>
    <property type="match status" value="8"/>
</dbReference>
<feature type="domain" description="EF-hand" evidence="4">
    <location>
        <begin position="82"/>
        <end position="117"/>
    </location>
</feature>
<accession>A0A7R8CIA1</accession>
<comment type="function">
    <text evidence="3">Troponin is the central regulatory protein of striated muscle contraction. Tn consists of three components: Tn-I which is the inhibitor of actomyosin ATPase, Tn-T which contains the binding site for tropomyosin and Tn-C. The binding of calcium to Tn-C abolishes the inhibitory action of Tn on actin filaments.</text>
</comment>
<keyword evidence="2" id="KW-0106">Calcium</keyword>
<feature type="domain" description="EF-hand" evidence="4">
    <location>
        <begin position="212"/>
        <end position="247"/>
    </location>
</feature>
<dbReference type="PANTHER" id="PTHR23048:SF0">
    <property type="entry name" value="CALMODULIN LIKE 3"/>
    <property type="match status" value="1"/>
</dbReference>
<evidence type="ECO:0000256" key="2">
    <source>
        <dbReference type="ARBA" id="ARBA00022837"/>
    </source>
</evidence>
<feature type="domain" description="EF-hand" evidence="4">
    <location>
        <begin position="45"/>
        <end position="80"/>
    </location>
</feature>
<dbReference type="InterPro" id="IPR050230">
    <property type="entry name" value="CALM/Myosin/TropC-like"/>
</dbReference>
<evidence type="ECO:0000313" key="6">
    <source>
        <dbReference type="Proteomes" id="UP000675881"/>
    </source>
</evidence>
<feature type="domain" description="EF-hand" evidence="4">
    <location>
        <begin position="285"/>
        <end position="317"/>
    </location>
</feature>
<reference evidence="5" key="1">
    <citation type="submission" date="2021-02" db="EMBL/GenBank/DDBJ databases">
        <authorList>
            <person name="Bekaert M."/>
        </authorList>
    </citation>
    <scope>NUCLEOTIDE SEQUENCE</scope>
    <source>
        <strain evidence="5">IoA-00</strain>
    </source>
</reference>
<dbReference type="Gene3D" id="1.10.238.10">
    <property type="entry name" value="EF-hand"/>
    <property type="match status" value="5"/>
</dbReference>
<dbReference type="AlphaFoldDB" id="A0A7R8CIA1"/>
<feature type="domain" description="EF-hand" evidence="4">
    <location>
        <begin position="249"/>
        <end position="284"/>
    </location>
</feature>
<dbReference type="InterPro" id="IPR018247">
    <property type="entry name" value="EF_Hand_1_Ca_BS"/>
</dbReference>
<dbReference type="Pfam" id="PF13833">
    <property type="entry name" value="EF-hand_8"/>
    <property type="match status" value="1"/>
</dbReference>
<dbReference type="FunFam" id="1.10.238.10:FF:000178">
    <property type="entry name" value="Calmodulin-2 A"/>
    <property type="match status" value="1"/>
</dbReference>
<organism evidence="5 6">
    <name type="scientific">Lepeophtheirus salmonis</name>
    <name type="common">Salmon louse</name>
    <name type="synonym">Caligus salmonis</name>
    <dbReference type="NCBI Taxonomy" id="72036"/>
    <lineage>
        <taxon>Eukaryota</taxon>
        <taxon>Metazoa</taxon>
        <taxon>Ecdysozoa</taxon>
        <taxon>Arthropoda</taxon>
        <taxon>Crustacea</taxon>
        <taxon>Multicrustacea</taxon>
        <taxon>Hexanauplia</taxon>
        <taxon>Copepoda</taxon>
        <taxon>Siphonostomatoida</taxon>
        <taxon>Caligidae</taxon>
        <taxon>Lepeophtheirus</taxon>
    </lineage>
</organism>
<dbReference type="OrthoDB" id="6361440at2759"/>
<dbReference type="InterPro" id="IPR002048">
    <property type="entry name" value="EF_hand_dom"/>
</dbReference>
<name>A0A7R8CIA1_LEPSM</name>